<feature type="domain" description="Xylose isomerase-like TIM barrel" evidence="1">
    <location>
        <begin position="29"/>
        <end position="260"/>
    </location>
</feature>
<reference evidence="2 3" key="1">
    <citation type="submission" date="2024-03" db="EMBL/GenBank/DDBJ databases">
        <title>Draft genome sequence of Pseudonocardia nematodicida JCM 31783.</title>
        <authorList>
            <person name="Butdee W."/>
            <person name="Duangmal K."/>
        </authorList>
    </citation>
    <scope>NUCLEOTIDE SEQUENCE [LARGE SCALE GENOMIC DNA]</scope>
    <source>
        <strain evidence="2 3">JCM 31783</strain>
    </source>
</reference>
<dbReference type="Pfam" id="PF01261">
    <property type="entry name" value="AP_endonuc_2"/>
    <property type="match status" value="1"/>
</dbReference>
<evidence type="ECO:0000259" key="1">
    <source>
        <dbReference type="Pfam" id="PF01261"/>
    </source>
</evidence>
<evidence type="ECO:0000313" key="3">
    <source>
        <dbReference type="Proteomes" id="UP001494902"/>
    </source>
</evidence>
<sequence length="264" mass="29094">MIGLSTYAYFWRISSAHPNPMTLPDMLGDAVALGAEVFQICDHPPLEQLDADGLSEVRALAERLGIALETGTRGVAPEHLRRHLEIARALGAPLVRSMITAEDARDLAGLPDRLREVLAEFADAGVRLALETYEQIATTDLVDVVTRTGHPSLGIVLDPGNCVARLEHPADVVRLTAPYVSNLHVKDFAFSRRGGWVGFTYAGARLGEGLLDYAAMVDAVRPAERGISQIVEHWLPWTDDLETTESLERDWARHNIDYLRSRNP</sequence>
<accession>A0ABV1KGH4</accession>
<proteinExistence type="predicted"/>
<name>A0ABV1KGH4_9PSEU</name>
<evidence type="ECO:0000313" key="2">
    <source>
        <dbReference type="EMBL" id="MEQ3553555.1"/>
    </source>
</evidence>
<organism evidence="2 3">
    <name type="scientific">Pseudonocardia nematodicida</name>
    <dbReference type="NCBI Taxonomy" id="1206997"/>
    <lineage>
        <taxon>Bacteria</taxon>
        <taxon>Bacillati</taxon>
        <taxon>Actinomycetota</taxon>
        <taxon>Actinomycetes</taxon>
        <taxon>Pseudonocardiales</taxon>
        <taxon>Pseudonocardiaceae</taxon>
        <taxon>Pseudonocardia</taxon>
    </lineage>
</organism>
<dbReference type="Gene3D" id="3.20.20.150">
    <property type="entry name" value="Divalent-metal-dependent TIM barrel enzymes"/>
    <property type="match status" value="1"/>
</dbReference>
<dbReference type="PANTHER" id="PTHR12110:SF52">
    <property type="entry name" value="XYLOSE ISOMERASE"/>
    <property type="match status" value="1"/>
</dbReference>
<comment type="caution">
    <text evidence="2">The sequence shown here is derived from an EMBL/GenBank/DDBJ whole genome shotgun (WGS) entry which is preliminary data.</text>
</comment>
<gene>
    <name evidence="2" type="ORF">WIS52_24040</name>
</gene>
<dbReference type="EMBL" id="JBEDNQ010000011">
    <property type="protein sequence ID" value="MEQ3553555.1"/>
    <property type="molecule type" value="Genomic_DNA"/>
</dbReference>
<dbReference type="PANTHER" id="PTHR12110">
    <property type="entry name" value="HYDROXYPYRUVATE ISOMERASE"/>
    <property type="match status" value="1"/>
</dbReference>
<dbReference type="InterPro" id="IPR050312">
    <property type="entry name" value="IolE/XylAMocC-like"/>
</dbReference>
<dbReference type="Proteomes" id="UP001494902">
    <property type="component" value="Unassembled WGS sequence"/>
</dbReference>
<dbReference type="InterPro" id="IPR013022">
    <property type="entry name" value="Xyl_isomerase-like_TIM-brl"/>
</dbReference>
<dbReference type="InterPro" id="IPR036237">
    <property type="entry name" value="Xyl_isomerase-like_sf"/>
</dbReference>
<dbReference type="RefSeq" id="WP_349300622.1">
    <property type="nucleotide sequence ID" value="NZ_JBEDNQ010000011.1"/>
</dbReference>
<keyword evidence="3" id="KW-1185">Reference proteome</keyword>
<keyword evidence="2" id="KW-0413">Isomerase</keyword>
<dbReference type="SUPFAM" id="SSF51658">
    <property type="entry name" value="Xylose isomerase-like"/>
    <property type="match status" value="1"/>
</dbReference>
<dbReference type="GO" id="GO:0016853">
    <property type="term" value="F:isomerase activity"/>
    <property type="evidence" value="ECO:0007669"/>
    <property type="project" value="UniProtKB-KW"/>
</dbReference>
<protein>
    <submittedName>
        <fullName evidence="2">Sugar phosphate isomerase/epimerase family protein</fullName>
    </submittedName>
</protein>